<dbReference type="Proteomes" id="UP000616143">
    <property type="component" value="Unassembled WGS sequence"/>
</dbReference>
<protein>
    <submittedName>
        <fullName evidence="5">Carbon-monoxide dehydrogenase medium subunit</fullName>
    </submittedName>
</protein>
<proteinExistence type="predicted"/>
<dbReference type="GO" id="GO:0071949">
    <property type="term" value="F:FAD binding"/>
    <property type="evidence" value="ECO:0007669"/>
    <property type="project" value="InterPro"/>
</dbReference>
<dbReference type="InterPro" id="IPR016166">
    <property type="entry name" value="FAD-bd_PCMH"/>
</dbReference>
<dbReference type="SUPFAM" id="SSF55447">
    <property type="entry name" value="CO dehydrogenase flavoprotein C-terminal domain-like"/>
    <property type="match status" value="1"/>
</dbReference>
<dbReference type="SMART" id="SM01092">
    <property type="entry name" value="CO_deh_flav_C"/>
    <property type="match status" value="1"/>
</dbReference>
<evidence type="ECO:0000313" key="6">
    <source>
        <dbReference type="EMBL" id="GGU00052.1"/>
    </source>
</evidence>
<name>A0A348B1L0_9CREN</name>
<dbReference type="AlphaFoldDB" id="A0A348B1L0"/>
<dbReference type="FunFam" id="3.30.465.10:FF:000017">
    <property type="entry name" value="Xanthine dehydrogenase, FAD binding subunit"/>
    <property type="match status" value="1"/>
</dbReference>
<organism evidence="5 7">
    <name type="scientific">Sulfodiicoccus acidiphilus</name>
    <dbReference type="NCBI Taxonomy" id="1670455"/>
    <lineage>
        <taxon>Archaea</taxon>
        <taxon>Thermoproteota</taxon>
        <taxon>Thermoprotei</taxon>
        <taxon>Sulfolobales</taxon>
        <taxon>Sulfolobaceae</taxon>
        <taxon>Sulfodiicoccus</taxon>
    </lineage>
</organism>
<reference evidence="7" key="2">
    <citation type="submission" date="2018-04" db="EMBL/GenBank/DDBJ databases">
        <title>Complete genome sequence of Sulfodiicoccus acidiphilus strain HS-1.</title>
        <authorList>
            <person name="Sakai H.D."/>
            <person name="Kurosawa N."/>
        </authorList>
    </citation>
    <scope>NUCLEOTIDE SEQUENCE [LARGE SCALE GENOMIC DNA]</scope>
    <source>
        <strain evidence="7">HS-1</strain>
    </source>
</reference>
<gene>
    <name evidence="6" type="primary">cutM</name>
    <name evidence="6" type="ORF">GCM10007116_16690</name>
    <name evidence="5" type="ORF">HS1genome_0451</name>
</gene>
<dbReference type="EMBL" id="AP018553">
    <property type="protein sequence ID" value="BBD72062.1"/>
    <property type="molecule type" value="Genomic_DNA"/>
</dbReference>
<dbReference type="Proteomes" id="UP000276741">
    <property type="component" value="Chromosome"/>
</dbReference>
<dbReference type="InterPro" id="IPR036318">
    <property type="entry name" value="FAD-bd_PCMH-like_sf"/>
</dbReference>
<evidence type="ECO:0000256" key="2">
    <source>
        <dbReference type="ARBA" id="ARBA00022827"/>
    </source>
</evidence>
<evidence type="ECO:0000256" key="3">
    <source>
        <dbReference type="ARBA" id="ARBA00023002"/>
    </source>
</evidence>
<keyword evidence="3" id="KW-0560">Oxidoreductase</keyword>
<dbReference type="GO" id="GO:0016491">
    <property type="term" value="F:oxidoreductase activity"/>
    <property type="evidence" value="ECO:0007669"/>
    <property type="project" value="UniProtKB-KW"/>
</dbReference>
<dbReference type="Pfam" id="PF00941">
    <property type="entry name" value="FAD_binding_5"/>
    <property type="match status" value="1"/>
</dbReference>
<feature type="domain" description="FAD-binding PCMH-type" evidence="4">
    <location>
        <begin position="1"/>
        <end position="160"/>
    </location>
</feature>
<dbReference type="PANTHER" id="PTHR42659:SF2">
    <property type="entry name" value="XANTHINE DEHYDROGENASE SUBUNIT C-RELATED"/>
    <property type="match status" value="1"/>
</dbReference>
<dbReference type="Pfam" id="PF03450">
    <property type="entry name" value="CO_deh_flav_C"/>
    <property type="match status" value="1"/>
</dbReference>
<dbReference type="PROSITE" id="PS51387">
    <property type="entry name" value="FAD_PCMH"/>
    <property type="match status" value="1"/>
</dbReference>
<dbReference type="InterPro" id="IPR016167">
    <property type="entry name" value="FAD-bd_PCMH_sub1"/>
</dbReference>
<dbReference type="PANTHER" id="PTHR42659">
    <property type="entry name" value="XANTHINE DEHYDROGENASE SUBUNIT C-RELATED"/>
    <property type="match status" value="1"/>
</dbReference>
<dbReference type="InterPro" id="IPR016169">
    <property type="entry name" value="FAD-bd_PCMH_sub2"/>
</dbReference>
<dbReference type="EMBL" id="BMQS01000016">
    <property type="protein sequence ID" value="GGU00052.1"/>
    <property type="molecule type" value="Genomic_DNA"/>
</dbReference>
<evidence type="ECO:0000313" key="7">
    <source>
        <dbReference type="Proteomes" id="UP000276741"/>
    </source>
</evidence>
<dbReference type="InterPro" id="IPR002346">
    <property type="entry name" value="Mopterin_DH_FAD-bd"/>
</dbReference>
<reference evidence="6" key="4">
    <citation type="submission" date="2020-09" db="EMBL/GenBank/DDBJ databases">
        <authorList>
            <person name="Sun Q."/>
            <person name="Ohkuma M."/>
        </authorList>
    </citation>
    <scope>NUCLEOTIDE SEQUENCE</scope>
    <source>
        <strain evidence="6">JCM 31740</strain>
    </source>
</reference>
<keyword evidence="7" id="KW-1185">Reference proteome</keyword>
<dbReference type="InterPro" id="IPR005107">
    <property type="entry name" value="CO_DH_flav_C"/>
</dbReference>
<dbReference type="InterPro" id="IPR036683">
    <property type="entry name" value="CO_DH_flav_C_dom_sf"/>
</dbReference>
<dbReference type="Gene3D" id="3.30.43.10">
    <property type="entry name" value="Uridine Diphospho-n-acetylenolpyruvylglucosamine Reductase, domain 2"/>
    <property type="match status" value="1"/>
</dbReference>
<evidence type="ECO:0000256" key="1">
    <source>
        <dbReference type="ARBA" id="ARBA00022630"/>
    </source>
</evidence>
<dbReference type="Gene3D" id="3.30.465.10">
    <property type="match status" value="1"/>
</dbReference>
<keyword evidence="1" id="KW-0285">Flavoprotein</keyword>
<evidence type="ECO:0000313" key="5">
    <source>
        <dbReference type="EMBL" id="BBD72062.1"/>
    </source>
</evidence>
<dbReference type="SUPFAM" id="SSF56176">
    <property type="entry name" value="FAD-binding/transporter-associated domain-like"/>
    <property type="match status" value="1"/>
</dbReference>
<accession>A0A348B1L0</accession>
<keyword evidence="2" id="KW-0274">FAD</keyword>
<reference evidence="5" key="3">
    <citation type="journal article" date="2019" name="BMC Res. Notes">
        <title>Complete genome sequence of the Sulfodiicoccus acidiphilus strain HS-1T, the first crenarchaeon that lacks polB3, isolated from an acidic hot spring in Ohwaku-dani, Hakone, Japan.</title>
        <authorList>
            <person name="Sakai H.D."/>
            <person name="Kurosawa N."/>
        </authorList>
    </citation>
    <scope>NUCLEOTIDE SEQUENCE</scope>
    <source>
        <strain evidence="5">HS-1</strain>
    </source>
</reference>
<dbReference type="InterPro" id="IPR051312">
    <property type="entry name" value="Diverse_Substr_Oxidored"/>
</dbReference>
<dbReference type="Gene3D" id="3.30.390.50">
    <property type="entry name" value="CO dehydrogenase flavoprotein, C-terminal domain"/>
    <property type="match status" value="1"/>
</dbReference>
<evidence type="ECO:0000259" key="4">
    <source>
        <dbReference type="PROSITE" id="PS51387"/>
    </source>
</evidence>
<dbReference type="KEGG" id="sacd:HS1genome_0451"/>
<sequence length="270" mass="28788">MEILSKDEDSKAMAGGQSLLPMMKLRIIGPSTIVSLSKVAELKPHVTVSGETVKIGALTTHDAVNRSPDLKRYAPLLSEAAGHIADQQIRNRGTIGGNISHGDPACNMATALTALDATVHVTGPEGKRTIPIRDFFVDTLVTSLRQGEVVTDVEVPVARPGTKQKFVKISKTATSWPMAMVGVSVELSPERKVERVSIALGVAANTPVRATKAEEYLIGKVLTEEVVKVAGDVATDGLTPPSDLHASSEYRRQLLRVLVRRALSTVGEVS</sequence>
<reference evidence="6" key="1">
    <citation type="journal article" date="2014" name="Int. J. Syst. Evol. Microbiol.">
        <title>Complete genome sequence of Corynebacterium casei LMG S-19264T (=DSM 44701T), isolated from a smear-ripened cheese.</title>
        <authorList>
            <consortium name="US DOE Joint Genome Institute (JGI-PGF)"/>
            <person name="Walter F."/>
            <person name="Albersmeier A."/>
            <person name="Kalinowski J."/>
            <person name="Ruckert C."/>
        </authorList>
    </citation>
    <scope>NUCLEOTIDE SEQUENCE</scope>
    <source>
        <strain evidence="6">JCM 31740</strain>
    </source>
</reference>